<dbReference type="PATRIC" id="fig|272562.8.peg.3424"/>
<dbReference type="EMBL" id="AE001437">
    <property type="protein sequence ID" value="AAK81180.1"/>
    <property type="molecule type" value="Genomic_DNA"/>
</dbReference>
<dbReference type="PIR" id="A97299">
    <property type="entry name" value="A97299"/>
</dbReference>
<keyword evidence="1" id="KW-1133">Transmembrane helix</keyword>
<sequence length="183" mass="20547">MNGNFKNRRFMYSIGSVILIVLVAAVGFMKMDLYKDNSFNVSQAQSLQVAHEITKMNITTVKKNDAYDKSNFYVSKALGIVITFPQDWSGKYSVSESFNRLDINFKGQKGSGLLLIICRNSPDFKSQCWDTIDGKNVINVGGNEYFVGGPTGLTIAETDPNFKDFMKMHSELPQVVNSIRVFK</sequence>
<reference evidence="2 3" key="1">
    <citation type="journal article" date="2001" name="J. Bacteriol.">
        <title>Genome sequence and comparative analysis of the solvent-producing bacterium Clostridium acetobutylicum.</title>
        <authorList>
            <person name="Nolling J."/>
            <person name="Breton G."/>
            <person name="Omelchenko M.V."/>
            <person name="Makarova K.S."/>
            <person name="Zeng Q."/>
            <person name="Gibson R."/>
            <person name="Lee H.M."/>
            <person name="Dubois J."/>
            <person name="Qiu D."/>
            <person name="Hitti J."/>
            <person name="Wolf Y.I."/>
            <person name="Tatusov R.L."/>
            <person name="Sabathe F."/>
            <person name="Doucette-Stamm L."/>
            <person name="Soucaille P."/>
            <person name="Daly M.J."/>
            <person name="Bennett G.N."/>
            <person name="Koonin E.V."/>
            <person name="Smith D.R."/>
        </authorList>
    </citation>
    <scope>NUCLEOTIDE SEQUENCE [LARGE SCALE GENOMIC DNA]</scope>
    <source>
        <strain evidence="3">ATCC 824 / DSM 792 / JCM 1419 / LMG 5710 / VKM B-1787</strain>
    </source>
</reference>
<dbReference type="STRING" id="272562.CA_C3246"/>
<keyword evidence="1" id="KW-0812">Transmembrane</keyword>
<gene>
    <name evidence="2" type="ordered locus">CA_C3246</name>
</gene>
<dbReference type="Proteomes" id="UP000000814">
    <property type="component" value="Chromosome"/>
</dbReference>
<protein>
    <submittedName>
        <fullName evidence="2">Uncharacterized protein</fullName>
    </submittedName>
</protein>
<feature type="transmembrane region" description="Helical" evidence="1">
    <location>
        <begin position="12"/>
        <end position="29"/>
    </location>
</feature>
<dbReference type="HOGENOM" id="CLU_1472736_0_0_9"/>
<proteinExistence type="predicted"/>
<evidence type="ECO:0000313" key="3">
    <source>
        <dbReference type="Proteomes" id="UP000000814"/>
    </source>
</evidence>
<dbReference type="RefSeq" id="WP_010966520.1">
    <property type="nucleotide sequence ID" value="NC_003030.1"/>
</dbReference>
<name>Q97E70_CLOAB</name>
<dbReference type="eggNOG" id="ENOG5032B12">
    <property type="taxonomic scope" value="Bacteria"/>
</dbReference>
<keyword evidence="3" id="KW-1185">Reference proteome</keyword>
<dbReference type="OrthoDB" id="2666736at2"/>
<keyword evidence="1" id="KW-0472">Membrane</keyword>
<dbReference type="KEGG" id="cac:CA_C3246"/>
<evidence type="ECO:0000313" key="2">
    <source>
        <dbReference type="EMBL" id="AAK81180.1"/>
    </source>
</evidence>
<dbReference type="AlphaFoldDB" id="Q97E70"/>
<accession>Q97E70</accession>
<evidence type="ECO:0000256" key="1">
    <source>
        <dbReference type="SAM" id="Phobius"/>
    </source>
</evidence>
<organism evidence="2 3">
    <name type="scientific">Clostridium acetobutylicum (strain ATCC 824 / DSM 792 / JCM 1419 / IAM 19013 / LMG 5710 / NBRC 13948 / NRRL B-527 / VKM B-1787 / 2291 / W)</name>
    <dbReference type="NCBI Taxonomy" id="272562"/>
    <lineage>
        <taxon>Bacteria</taxon>
        <taxon>Bacillati</taxon>
        <taxon>Bacillota</taxon>
        <taxon>Clostridia</taxon>
        <taxon>Eubacteriales</taxon>
        <taxon>Clostridiaceae</taxon>
        <taxon>Clostridium</taxon>
    </lineage>
</organism>
<dbReference type="GeneID" id="44999743"/>